<name>A0A7J6Y4V0_TRYCR</name>
<dbReference type="InterPro" id="IPR015943">
    <property type="entry name" value="WD40/YVTN_repeat-like_dom_sf"/>
</dbReference>
<feature type="compositionally biased region" description="Basic and acidic residues" evidence="7">
    <location>
        <begin position="701"/>
        <end position="714"/>
    </location>
</feature>
<dbReference type="CDD" id="cd00200">
    <property type="entry name" value="WD40"/>
    <property type="match status" value="1"/>
</dbReference>
<accession>A0A7J6Y4V0</accession>
<dbReference type="PROSITE" id="PS50082">
    <property type="entry name" value="WD_REPEATS_2"/>
    <property type="match status" value="6"/>
</dbReference>
<keyword evidence="8" id="KW-1133">Transmembrane helix</keyword>
<keyword evidence="4" id="KW-0687">Ribonucleoprotein</keyword>
<sequence>MSVLIFIFYFIIIIYFFFFFGLSLKWAKFIIIDFYTLLNVNILCVLRFCLIFFFLSSLVVAIRVNSPMDLSLLHTEIHTARLECGRGGAYYAQFIFFLLSVLLCIFSRFSLSLSFSLSLPRSLCGWNAVLLAEGVGRRRLTSEYKCIPCSSAYKEGKDREGLCVCVCVIELLLPCAYVSGPGSAMLSAKRSSDSVARQSGTLVEATDPLNLQPFRPSLVLTFRGHRSGVLAAGFQPSASSLLERRGDTSDGIPTYAFSSGADGLVFLWSAKPTVRALRFTGHRGPVYDCAWSPHAHLIASAGHDGFVRLWLPSLRRSGGLTAPFTNDNSPENCCHWRAHGGPVRSIAIAPHDDHLYTAGDDKSVKCWDLNYASSATCVKGGGNKFVCGFTGGHQNWVRTVAVSGGGAHDSGVLPTHISLVASGGDDRTVQVWDPRSRRPTHTFYEHTGSVRSVDFHPDGCSLATGSADHTINVFDLRRNQLLQHYDAHDGGVNEVCFAPTGSWLLSASADGAVKMWDLKEGYLYCTLNAHEGAVSTARFSDDGTCFTTAGQDGIVMVWRSGLPRVSPAYANYPNIHLYAPESVRGGPQISKRPVETTRVAASTSNPAGIIPEATPRDVPGFSGLCSSMESSENREHVSPSSLPNPSSTQTVSKPQRNMPSSIVHSQFSSSSSSRKPPLFQPSSRPAATPAAAAVASSYSEENVRTRSEREVDNRNHHHHHHHHQQWNTHDEQESEVRKSLAFTREEGERRYPLSKPPQLPDDEEEDNKERRGKGKAGEKGSYQKSHASELPPMESVRARDCGAAARSSEIDDEMSVVEYVGRTCDEEYEEYCTNGSAPSNCHMVSSPSHRRQVEQRTNDRLSHLEETCARLAAEVQLAHEHSVVLTQELQKQWDAQQQQQRNQIEQLRQMMEGFVAQQGALLQALRRE</sequence>
<dbReference type="InterPro" id="IPR019775">
    <property type="entry name" value="WD40_repeat_CS"/>
</dbReference>
<keyword evidence="3" id="KW-0689">Ribosomal protein</keyword>
<keyword evidence="1 5" id="KW-0853">WD repeat</keyword>
<feature type="repeat" description="WD" evidence="5">
    <location>
        <begin position="485"/>
        <end position="526"/>
    </location>
</feature>
<dbReference type="SMART" id="SM00320">
    <property type="entry name" value="WD40"/>
    <property type="match status" value="7"/>
</dbReference>
<organism evidence="9 10">
    <name type="scientific">Trypanosoma cruzi</name>
    <dbReference type="NCBI Taxonomy" id="5693"/>
    <lineage>
        <taxon>Eukaryota</taxon>
        <taxon>Discoba</taxon>
        <taxon>Euglenozoa</taxon>
        <taxon>Kinetoplastea</taxon>
        <taxon>Metakinetoplastina</taxon>
        <taxon>Trypanosomatida</taxon>
        <taxon>Trypanosomatidae</taxon>
        <taxon>Trypanosoma</taxon>
        <taxon>Schizotrypanum</taxon>
    </lineage>
</organism>
<feature type="compositionally biased region" description="Low complexity" evidence="7">
    <location>
        <begin position="681"/>
        <end position="699"/>
    </location>
</feature>
<dbReference type="Gene3D" id="2.130.10.10">
    <property type="entry name" value="YVTN repeat-like/Quinoprotein amine dehydrogenase"/>
    <property type="match status" value="2"/>
</dbReference>
<feature type="repeat" description="WD" evidence="5">
    <location>
        <begin position="279"/>
        <end position="310"/>
    </location>
</feature>
<evidence type="ECO:0000313" key="9">
    <source>
        <dbReference type="EMBL" id="KAF5221709.1"/>
    </source>
</evidence>
<evidence type="ECO:0000256" key="7">
    <source>
        <dbReference type="SAM" id="MobiDB-lite"/>
    </source>
</evidence>
<dbReference type="SUPFAM" id="SSF50978">
    <property type="entry name" value="WD40 repeat-like"/>
    <property type="match status" value="1"/>
</dbReference>
<dbReference type="InterPro" id="IPR020472">
    <property type="entry name" value="WD40_PAC1"/>
</dbReference>
<feature type="transmembrane region" description="Helical" evidence="8">
    <location>
        <begin position="6"/>
        <end position="24"/>
    </location>
</feature>
<feature type="repeat" description="WD" evidence="5">
    <location>
        <begin position="418"/>
        <end position="442"/>
    </location>
</feature>
<feature type="transmembrane region" description="Helical" evidence="8">
    <location>
        <begin position="161"/>
        <end position="180"/>
    </location>
</feature>
<feature type="repeat" description="WD" evidence="5">
    <location>
        <begin position="527"/>
        <end position="558"/>
    </location>
</feature>
<dbReference type="AlphaFoldDB" id="A0A7J6Y4V0"/>
<reference evidence="9 10" key="1">
    <citation type="journal article" date="2019" name="Genome Biol. Evol.">
        <title>Nanopore Sequencing Significantly Improves Genome Assembly of the Protozoan Parasite Trypanosoma cruzi.</title>
        <authorList>
            <person name="Diaz-Viraque F."/>
            <person name="Pita S."/>
            <person name="Greif G."/>
            <person name="de Souza R.C.M."/>
            <person name="Iraola G."/>
            <person name="Robello C."/>
        </authorList>
    </citation>
    <scope>NUCLEOTIDE SEQUENCE [LARGE SCALE GENOMIC DNA]</scope>
    <source>
        <strain evidence="9 10">Berenice</strain>
    </source>
</reference>
<dbReference type="PANTHER" id="PTHR44019:SF8">
    <property type="entry name" value="POC1 CENTRIOLAR PROTEIN HOMOLOG"/>
    <property type="match status" value="1"/>
</dbReference>
<evidence type="ECO:0000256" key="6">
    <source>
        <dbReference type="SAM" id="Coils"/>
    </source>
</evidence>
<dbReference type="InterPro" id="IPR036322">
    <property type="entry name" value="WD40_repeat_dom_sf"/>
</dbReference>
<keyword evidence="8" id="KW-0812">Transmembrane</keyword>
<feature type="compositionally biased region" description="Low complexity" evidence="7">
    <location>
        <begin position="660"/>
        <end position="673"/>
    </location>
</feature>
<dbReference type="VEuPathDB" id="TriTrypDB:BCY84_15385"/>
<feature type="transmembrane region" description="Helical" evidence="8">
    <location>
        <begin position="90"/>
        <end position="111"/>
    </location>
</feature>
<feature type="repeat" description="WD" evidence="5">
    <location>
        <begin position="443"/>
        <end position="484"/>
    </location>
</feature>
<evidence type="ECO:0000256" key="5">
    <source>
        <dbReference type="PROSITE-ProRule" id="PRU00221"/>
    </source>
</evidence>
<dbReference type="PRINTS" id="PR00320">
    <property type="entry name" value="GPROTEINBRPT"/>
</dbReference>
<protein>
    <submittedName>
        <fullName evidence="9">POC1 centriolar-like protein</fullName>
    </submittedName>
</protein>
<feature type="compositionally biased region" description="Polar residues" evidence="7">
    <location>
        <begin position="638"/>
        <end position="659"/>
    </location>
</feature>
<gene>
    <name evidence="9" type="ORF">ECC02_005247</name>
</gene>
<dbReference type="InterPro" id="IPR050505">
    <property type="entry name" value="WDR55/POC1"/>
</dbReference>
<dbReference type="EMBL" id="JABDHM010000034">
    <property type="protein sequence ID" value="KAF5221709.1"/>
    <property type="molecule type" value="Genomic_DNA"/>
</dbReference>
<dbReference type="GO" id="GO:1990904">
    <property type="term" value="C:ribonucleoprotein complex"/>
    <property type="evidence" value="ECO:0007669"/>
    <property type="project" value="UniProtKB-KW"/>
</dbReference>
<feature type="region of interest" description="Disordered" evidence="7">
    <location>
        <begin position="600"/>
        <end position="808"/>
    </location>
</feature>
<keyword evidence="8" id="KW-0472">Membrane</keyword>
<keyword evidence="6" id="KW-0175">Coiled coil</keyword>
<dbReference type="Pfam" id="PF00400">
    <property type="entry name" value="WD40"/>
    <property type="match status" value="6"/>
</dbReference>
<evidence type="ECO:0000313" key="10">
    <source>
        <dbReference type="Proteomes" id="UP000583944"/>
    </source>
</evidence>
<dbReference type="GO" id="GO:0005840">
    <property type="term" value="C:ribosome"/>
    <property type="evidence" value="ECO:0007669"/>
    <property type="project" value="UniProtKB-KW"/>
</dbReference>
<dbReference type="InterPro" id="IPR001680">
    <property type="entry name" value="WD40_rpt"/>
</dbReference>
<feature type="repeat" description="WD" evidence="5">
    <location>
        <begin position="336"/>
        <end position="370"/>
    </location>
</feature>
<dbReference type="PANTHER" id="PTHR44019">
    <property type="entry name" value="WD REPEAT-CONTAINING PROTEIN 55"/>
    <property type="match status" value="1"/>
</dbReference>
<dbReference type="PROSITE" id="PS00678">
    <property type="entry name" value="WD_REPEATS_1"/>
    <property type="match status" value="1"/>
</dbReference>
<keyword evidence="2" id="KW-0677">Repeat</keyword>
<evidence type="ECO:0000256" key="1">
    <source>
        <dbReference type="ARBA" id="ARBA00022574"/>
    </source>
</evidence>
<evidence type="ECO:0000256" key="2">
    <source>
        <dbReference type="ARBA" id="ARBA00022737"/>
    </source>
</evidence>
<dbReference type="VEuPathDB" id="TriTrypDB:ECC02_005247"/>
<feature type="compositionally biased region" description="Basic residues" evidence="7">
    <location>
        <begin position="715"/>
        <end position="724"/>
    </location>
</feature>
<dbReference type="Proteomes" id="UP000583944">
    <property type="component" value="Unassembled WGS sequence"/>
</dbReference>
<evidence type="ECO:0000256" key="4">
    <source>
        <dbReference type="ARBA" id="ARBA00023274"/>
    </source>
</evidence>
<evidence type="ECO:0000256" key="3">
    <source>
        <dbReference type="ARBA" id="ARBA00022980"/>
    </source>
</evidence>
<comment type="caution">
    <text evidence="9">The sequence shown here is derived from an EMBL/GenBank/DDBJ whole genome shotgun (WGS) entry which is preliminary data.</text>
</comment>
<evidence type="ECO:0000256" key="8">
    <source>
        <dbReference type="SAM" id="Phobius"/>
    </source>
</evidence>
<dbReference type="PROSITE" id="PS50294">
    <property type="entry name" value="WD_REPEATS_REGION"/>
    <property type="match status" value="5"/>
</dbReference>
<feature type="transmembrane region" description="Helical" evidence="8">
    <location>
        <begin position="36"/>
        <end position="62"/>
    </location>
</feature>
<feature type="compositionally biased region" description="Basic and acidic residues" evidence="7">
    <location>
        <begin position="728"/>
        <end position="751"/>
    </location>
</feature>
<proteinExistence type="predicted"/>
<feature type="coiled-coil region" evidence="6">
    <location>
        <begin position="854"/>
        <end position="917"/>
    </location>
</feature>